<dbReference type="Pfam" id="PF00582">
    <property type="entry name" value="Usp"/>
    <property type="match status" value="1"/>
</dbReference>
<dbReference type="AlphaFoldDB" id="A0A5A7N390"/>
<dbReference type="InterPro" id="IPR006016">
    <property type="entry name" value="UspA"/>
</dbReference>
<dbReference type="SUPFAM" id="SSF52402">
    <property type="entry name" value="Adenine nucleotide alpha hydrolases-like"/>
    <property type="match status" value="1"/>
</dbReference>
<proteinExistence type="inferred from homology"/>
<dbReference type="EMBL" id="BKCN01000001">
    <property type="protein sequence ID" value="GER02741.1"/>
    <property type="molecule type" value="Genomic_DNA"/>
</dbReference>
<dbReference type="Proteomes" id="UP000324996">
    <property type="component" value="Unassembled WGS sequence"/>
</dbReference>
<dbReference type="PANTHER" id="PTHR46268">
    <property type="entry name" value="STRESS RESPONSE PROTEIN NHAX"/>
    <property type="match status" value="1"/>
</dbReference>
<keyword evidence="4" id="KW-1185">Reference proteome</keyword>
<dbReference type="PANTHER" id="PTHR46268:SF6">
    <property type="entry name" value="UNIVERSAL STRESS PROTEIN UP12"/>
    <property type="match status" value="1"/>
</dbReference>
<evidence type="ECO:0000256" key="1">
    <source>
        <dbReference type="ARBA" id="ARBA00008791"/>
    </source>
</evidence>
<reference evidence="3 4" key="1">
    <citation type="submission" date="2019-09" db="EMBL/GenBank/DDBJ databases">
        <title>NBRP : Genome information of microbial organism related human and environment.</title>
        <authorList>
            <person name="Hattori M."/>
            <person name="Oshima K."/>
            <person name="Inaba H."/>
            <person name="Suda W."/>
            <person name="Sakamoto M."/>
            <person name="Iino T."/>
            <person name="Kitahara M."/>
            <person name="Oshida Y."/>
            <person name="Iida T."/>
            <person name="Kudo T."/>
            <person name="Itoh T."/>
            <person name="Ohkuma M."/>
        </authorList>
    </citation>
    <scope>NUCLEOTIDE SEQUENCE [LARGE SCALE GENOMIC DNA]</scope>
    <source>
        <strain evidence="3 4">Q-1</strain>
    </source>
</reference>
<dbReference type="PRINTS" id="PR01438">
    <property type="entry name" value="UNVRSLSTRESS"/>
</dbReference>
<evidence type="ECO:0000259" key="2">
    <source>
        <dbReference type="Pfam" id="PF00582"/>
    </source>
</evidence>
<dbReference type="Gene3D" id="3.40.50.620">
    <property type="entry name" value="HUPs"/>
    <property type="match status" value="1"/>
</dbReference>
<evidence type="ECO:0000313" key="4">
    <source>
        <dbReference type="Proteomes" id="UP000324996"/>
    </source>
</evidence>
<dbReference type="InterPro" id="IPR014729">
    <property type="entry name" value="Rossmann-like_a/b/a_fold"/>
</dbReference>
<protein>
    <recommendedName>
        <fullName evidence="2">UspA domain-containing protein</fullName>
    </recommendedName>
</protein>
<organism evidence="3 4">
    <name type="scientific">Iodidimonas nitroreducens</name>
    <dbReference type="NCBI Taxonomy" id="1236968"/>
    <lineage>
        <taxon>Bacteria</taxon>
        <taxon>Pseudomonadati</taxon>
        <taxon>Pseudomonadota</taxon>
        <taxon>Alphaproteobacteria</taxon>
        <taxon>Iodidimonadales</taxon>
        <taxon>Iodidimonadaceae</taxon>
        <taxon>Iodidimonas</taxon>
    </lineage>
</organism>
<comment type="similarity">
    <text evidence="1">Belongs to the universal stress protein A family.</text>
</comment>
<name>A0A5A7N390_9PROT</name>
<gene>
    <name evidence="3" type="ORF">JCM17846_04230</name>
</gene>
<dbReference type="InterPro" id="IPR006015">
    <property type="entry name" value="Universal_stress_UspA"/>
</dbReference>
<evidence type="ECO:0000313" key="3">
    <source>
        <dbReference type="EMBL" id="GER02741.1"/>
    </source>
</evidence>
<dbReference type="CDD" id="cd23659">
    <property type="entry name" value="USP_At3g01520-like"/>
    <property type="match status" value="1"/>
</dbReference>
<sequence length="163" mass="17796">MVAILHASITLQKDESMADQPLYIIGVDGSACSKRAVEFCARHAQQTGAKLLLATIVHWSGFAPLSVEEAMRRPIDKQQEERVARETVLEPLVKLANDLGVEPVETYYSWGHPAHSLAHLAKERKAEMIFVGRRGHSALSDLLLGSVANSLAHISDVPVVLVP</sequence>
<comment type="caution">
    <text evidence="3">The sequence shown here is derived from an EMBL/GenBank/DDBJ whole genome shotgun (WGS) entry which is preliminary data.</text>
</comment>
<accession>A0A5A7N390</accession>
<feature type="domain" description="UspA" evidence="2">
    <location>
        <begin position="25"/>
        <end position="163"/>
    </location>
</feature>